<dbReference type="CDD" id="cd07061">
    <property type="entry name" value="HP_HAP_like"/>
    <property type="match status" value="1"/>
</dbReference>
<protein>
    <recommendedName>
        <fullName evidence="4">Histidine acid phosphatase</fullName>
    </recommendedName>
</protein>
<sequence>MEFFVFRRILLQFIFFKPQAADNEVASSYNDVVLRELKLRKIQQIHANDTLRATNTWFSDEMYNMMTAVARQLISDEALIMNNLDVGLEIQKIRGGSILNEISTRMSAKMECLNKNTPGCKWISGLKYYAYSAHDSTIFAIFCVMGIQDTVVEDAGYPQYTAAIFFELWLNITDNRPYFKVRIL</sequence>
<feature type="chain" id="PRO_5018216466" description="Histidine acid phosphatase" evidence="2">
    <location>
        <begin position="22"/>
        <end position="184"/>
    </location>
</feature>
<organism evidence="3">
    <name type="scientific">Heligmosomoides polygyrus</name>
    <name type="common">Parasitic roundworm</name>
    <dbReference type="NCBI Taxonomy" id="6339"/>
    <lineage>
        <taxon>Eukaryota</taxon>
        <taxon>Metazoa</taxon>
        <taxon>Ecdysozoa</taxon>
        <taxon>Nematoda</taxon>
        <taxon>Chromadorea</taxon>
        <taxon>Rhabditida</taxon>
        <taxon>Rhabditina</taxon>
        <taxon>Rhabditomorpha</taxon>
        <taxon>Strongyloidea</taxon>
        <taxon>Heligmosomidae</taxon>
        <taxon>Heligmosomoides</taxon>
    </lineage>
</organism>
<proteinExistence type="inferred from homology"/>
<dbReference type="SUPFAM" id="SSF53254">
    <property type="entry name" value="Phosphoglycerate mutase-like"/>
    <property type="match status" value="1"/>
</dbReference>
<dbReference type="Gene3D" id="3.40.50.1240">
    <property type="entry name" value="Phosphoglycerate mutase-like"/>
    <property type="match status" value="1"/>
</dbReference>
<dbReference type="PANTHER" id="PTHR11567">
    <property type="entry name" value="ACID PHOSPHATASE-RELATED"/>
    <property type="match status" value="1"/>
</dbReference>
<evidence type="ECO:0000313" key="3">
    <source>
        <dbReference type="EMBL" id="VDP55629.1"/>
    </source>
</evidence>
<evidence type="ECO:0000256" key="2">
    <source>
        <dbReference type="SAM" id="SignalP"/>
    </source>
</evidence>
<gene>
    <name evidence="3" type="ORF">HPBE_LOCUS26092</name>
</gene>
<dbReference type="EMBL" id="UZAH01039175">
    <property type="protein sequence ID" value="VDP55629.1"/>
    <property type="molecule type" value="Genomic_DNA"/>
</dbReference>
<dbReference type="PANTHER" id="PTHR11567:SF206">
    <property type="entry name" value="HISTIDINE ACID PHOSPHATASE-RELATED"/>
    <property type="match status" value="1"/>
</dbReference>
<dbReference type="AlphaFoldDB" id="A0A3P8IDA8"/>
<feature type="signal peptide" evidence="2">
    <location>
        <begin position="1"/>
        <end position="21"/>
    </location>
</feature>
<dbReference type="InterPro" id="IPR000560">
    <property type="entry name" value="His_Pase_clade-2"/>
</dbReference>
<dbReference type="Pfam" id="PF00328">
    <property type="entry name" value="His_Phos_2"/>
    <property type="match status" value="1"/>
</dbReference>
<evidence type="ECO:0008006" key="4">
    <source>
        <dbReference type="Google" id="ProtNLM"/>
    </source>
</evidence>
<comment type="similarity">
    <text evidence="1">Belongs to the histidine acid phosphatase family.</text>
</comment>
<keyword evidence="2" id="KW-0732">Signal</keyword>
<evidence type="ECO:0000256" key="1">
    <source>
        <dbReference type="ARBA" id="ARBA00005375"/>
    </source>
</evidence>
<accession>A0A3P8IDA8</accession>
<dbReference type="InterPro" id="IPR029033">
    <property type="entry name" value="His_PPase_superfam"/>
</dbReference>
<reference evidence="3" key="1">
    <citation type="submission" date="2018-11" db="EMBL/GenBank/DDBJ databases">
        <authorList>
            <consortium name="Pathogen Informatics"/>
        </authorList>
    </citation>
    <scope>NUCLEOTIDE SEQUENCE [LARGE SCALE GENOMIC DNA]</scope>
</reference>
<dbReference type="GO" id="GO:0016791">
    <property type="term" value="F:phosphatase activity"/>
    <property type="evidence" value="ECO:0007669"/>
    <property type="project" value="UniProtKB-ARBA"/>
</dbReference>
<dbReference type="OrthoDB" id="258392at2759"/>
<name>A0A3P8IDA8_HELPZ</name>
<dbReference type="InterPro" id="IPR050645">
    <property type="entry name" value="Histidine_acid_phosphatase"/>
</dbReference>